<sequence length="54" mass="5561">MLGRLSSAAWTAGARWLGRRVRRVYRASGGSAIFCSGGFSGSSGPPKNIPGPVP</sequence>
<proteinExistence type="predicted"/>
<protein>
    <submittedName>
        <fullName evidence="1">Uncharacterized protein</fullName>
    </submittedName>
</protein>
<dbReference type="Proteomes" id="UP000027138">
    <property type="component" value="Unassembled WGS sequence"/>
</dbReference>
<name>A0A067JM31_JATCU</name>
<dbReference type="AlphaFoldDB" id="A0A067JM31"/>
<evidence type="ECO:0000313" key="2">
    <source>
        <dbReference type="Proteomes" id="UP000027138"/>
    </source>
</evidence>
<accession>A0A067JM31</accession>
<gene>
    <name evidence="1" type="ORF">JCGZ_04923</name>
</gene>
<dbReference type="EMBL" id="KK915813">
    <property type="protein sequence ID" value="KDP20554.1"/>
    <property type="molecule type" value="Genomic_DNA"/>
</dbReference>
<keyword evidence="2" id="KW-1185">Reference proteome</keyword>
<evidence type="ECO:0000313" key="1">
    <source>
        <dbReference type="EMBL" id="KDP20554.1"/>
    </source>
</evidence>
<reference evidence="1 2" key="1">
    <citation type="journal article" date="2014" name="PLoS ONE">
        <title>Global Analysis of Gene Expression Profiles in Physic Nut (Jatropha curcas L.) Seedlings Exposed to Salt Stress.</title>
        <authorList>
            <person name="Zhang L."/>
            <person name="Zhang C."/>
            <person name="Wu P."/>
            <person name="Chen Y."/>
            <person name="Li M."/>
            <person name="Jiang H."/>
            <person name="Wu G."/>
        </authorList>
    </citation>
    <scope>NUCLEOTIDE SEQUENCE [LARGE SCALE GENOMIC DNA]</scope>
    <source>
        <strain evidence="2">cv. GZQX0401</strain>
        <tissue evidence="1">Young leaves</tissue>
    </source>
</reference>
<organism evidence="1 2">
    <name type="scientific">Jatropha curcas</name>
    <name type="common">Barbados nut</name>
    <dbReference type="NCBI Taxonomy" id="180498"/>
    <lineage>
        <taxon>Eukaryota</taxon>
        <taxon>Viridiplantae</taxon>
        <taxon>Streptophyta</taxon>
        <taxon>Embryophyta</taxon>
        <taxon>Tracheophyta</taxon>
        <taxon>Spermatophyta</taxon>
        <taxon>Magnoliopsida</taxon>
        <taxon>eudicotyledons</taxon>
        <taxon>Gunneridae</taxon>
        <taxon>Pentapetalae</taxon>
        <taxon>rosids</taxon>
        <taxon>fabids</taxon>
        <taxon>Malpighiales</taxon>
        <taxon>Euphorbiaceae</taxon>
        <taxon>Crotonoideae</taxon>
        <taxon>Jatropheae</taxon>
        <taxon>Jatropha</taxon>
    </lineage>
</organism>